<dbReference type="Proteomes" id="UP000242705">
    <property type="component" value="Unassembled WGS sequence"/>
</dbReference>
<feature type="chain" id="PRO_5015467699" description="Cupredoxin-like domain-containing protein" evidence="2">
    <location>
        <begin position="25"/>
        <end position="133"/>
    </location>
</feature>
<proteinExistence type="predicted"/>
<protein>
    <recommendedName>
        <fullName evidence="5">Cupredoxin-like domain-containing protein</fullName>
    </recommendedName>
</protein>
<evidence type="ECO:0000256" key="2">
    <source>
        <dbReference type="SAM" id="SignalP"/>
    </source>
</evidence>
<evidence type="ECO:0000256" key="1">
    <source>
        <dbReference type="SAM" id="MobiDB-lite"/>
    </source>
</evidence>
<dbReference type="InterPro" id="IPR008972">
    <property type="entry name" value="Cupredoxin"/>
</dbReference>
<sequence length="133" mass="14102">MAHIRYLLPALALSVIIAGCGAQASSSQAMSSSSSSSSMTSPSSSQGASTQVVLSNGKFHPSHIHIAQGQTLTFVFDGMGQDHLDLLHQGHLVARSPDLNQGGKWEYTFKTSGTFIIEPETMTYIHGTISVHS</sequence>
<evidence type="ECO:0000313" key="3">
    <source>
        <dbReference type="EMBL" id="PSR26857.1"/>
    </source>
</evidence>
<dbReference type="EMBL" id="PXYX01000018">
    <property type="protein sequence ID" value="PSR26857.1"/>
    <property type="molecule type" value="Genomic_DNA"/>
</dbReference>
<feature type="region of interest" description="Disordered" evidence="1">
    <location>
        <begin position="28"/>
        <end position="51"/>
    </location>
</feature>
<reference evidence="3 4" key="1">
    <citation type="journal article" date="2014" name="BMC Genomics">
        <title>Comparison of environmental and isolate Sulfobacillus genomes reveals diverse carbon, sulfur, nitrogen, and hydrogen metabolisms.</title>
        <authorList>
            <person name="Justice N.B."/>
            <person name="Norman A."/>
            <person name="Brown C.T."/>
            <person name="Singh A."/>
            <person name="Thomas B.C."/>
            <person name="Banfield J.F."/>
        </authorList>
    </citation>
    <scope>NUCLEOTIDE SEQUENCE [LARGE SCALE GENOMIC DNA]</scope>
    <source>
        <strain evidence="3">AMDSBA5</strain>
    </source>
</reference>
<keyword evidence="2" id="KW-0732">Signal</keyword>
<dbReference type="Gene3D" id="2.60.40.420">
    <property type="entry name" value="Cupredoxins - blue copper proteins"/>
    <property type="match status" value="1"/>
</dbReference>
<name>A0A2T2WX81_SULTH</name>
<accession>A0A2T2WX81</accession>
<dbReference type="SUPFAM" id="SSF49503">
    <property type="entry name" value="Cupredoxins"/>
    <property type="match status" value="1"/>
</dbReference>
<dbReference type="PROSITE" id="PS51257">
    <property type="entry name" value="PROKAR_LIPOPROTEIN"/>
    <property type="match status" value="1"/>
</dbReference>
<organism evidence="3 4">
    <name type="scientific">Sulfobacillus thermosulfidooxidans</name>
    <dbReference type="NCBI Taxonomy" id="28034"/>
    <lineage>
        <taxon>Bacteria</taxon>
        <taxon>Bacillati</taxon>
        <taxon>Bacillota</taxon>
        <taxon>Clostridia</taxon>
        <taxon>Eubacteriales</taxon>
        <taxon>Clostridiales Family XVII. Incertae Sedis</taxon>
        <taxon>Sulfobacillus</taxon>
    </lineage>
</organism>
<dbReference type="AlphaFoldDB" id="A0A2T2WX81"/>
<evidence type="ECO:0000313" key="4">
    <source>
        <dbReference type="Proteomes" id="UP000242705"/>
    </source>
</evidence>
<feature type="signal peptide" evidence="2">
    <location>
        <begin position="1"/>
        <end position="24"/>
    </location>
</feature>
<comment type="caution">
    <text evidence="3">The sequence shown here is derived from an EMBL/GenBank/DDBJ whole genome shotgun (WGS) entry which is preliminary data.</text>
</comment>
<evidence type="ECO:0008006" key="5">
    <source>
        <dbReference type="Google" id="ProtNLM"/>
    </source>
</evidence>
<gene>
    <name evidence="3" type="ORF">C7B47_09715</name>
</gene>